<feature type="compositionally biased region" description="Basic and acidic residues" evidence="1">
    <location>
        <begin position="210"/>
        <end position="227"/>
    </location>
</feature>
<feature type="compositionally biased region" description="Polar residues" evidence="1">
    <location>
        <begin position="295"/>
        <end position="312"/>
    </location>
</feature>
<feature type="region of interest" description="Disordered" evidence="1">
    <location>
        <begin position="405"/>
        <end position="438"/>
    </location>
</feature>
<organism evidence="2 3">
    <name type="scientific">Hyalella azteca</name>
    <name type="common">Amphipod</name>
    <dbReference type="NCBI Taxonomy" id="294128"/>
    <lineage>
        <taxon>Eukaryota</taxon>
        <taxon>Metazoa</taxon>
        <taxon>Ecdysozoa</taxon>
        <taxon>Arthropoda</taxon>
        <taxon>Crustacea</taxon>
        <taxon>Multicrustacea</taxon>
        <taxon>Malacostraca</taxon>
        <taxon>Eumalacostraca</taxon>
        <taxon>Peracarida</taxon>
        <taxon>Amphipoda</taxon>
        <taxon>Senticaudata</taxon>
        <taxon>Talitrida</taxon>
        <taxon>Talitroidea</taxon>
        <taxon>Hyalellidae</taxon>
        <taxon>Hyalella</taxon>
    </lineage>
</organism>
<feature type="region of interest" description="Disordered" evidence="1">
    <location>
        <begin position="12"/>
        <end position="155"/>
    </location>
</feature>
<evidence type="ECO:0000313" key="4">
    <source>
        <dbReference type="RefSeq" id="XP_018015113.1"/>
    </source>
</evidence>
<dbReference type="AlphaFoldDB" id="A0A8B7NN60"/>
<keyword evidence="2" id="KW-1185">Reference proteome</keyword>
<dbReference type="KEGG" id="hazt:108672010"/>
<feature type="compositionally biased region" description="Polar residues" evidence="1">
    <location>
        <begin position="233"/>
        <end position="242"/>
    </location>
</feature>
<evidence type="ECO:0000313" key="2">
    <source>
        <dbReference type="Proteomes" id="UP000694843"/>
    </source>
</evidence>
<feature type="region of interest" description="Disordered" evidence="1">
    <location>
        <begin position="210"/>
        <end position="362"/>
    </location>
</feature>
<dbReference type="GeneID" id="108672010"/>
<dbReference type="Proteomes" id="UP000694843">
    <property type="component" value="Unplaced"/>
</dbReference>
<feature type="region of interest" description="Disordered" evidence="1">
    <location>
        <begin position="469"/>
        <end position="490"/>
    </location>
</feature>
<protein>
    <submittedName>
        <fullName evidence="3 4">Protein snwA</fullName>
    </submittedName>
</protein>
<feature type="compositionally biased region" description="Basic residues" evidence="1">
    <location>
        <begin position="124"/>
        <end position="134"/>
    </location>
</feature>
<accession>A0A8B7NN60</accession>
<evidence type="ECO:0000256" key="1">
    <source>
        <dbReference type="SAM" id="MobiDB-lite"/>
    </source>
</evidence>
<feature type="compositionally biased region" description="Basic residues" evidence="1">
    <location>
        <begin position="91"/>
        <end position="100"/>
    </location>
</feature>
<feature type="compositionally biased region" description="Polar residues" evidence="1">
    <location>
        <begin position="271"/>
        <end position="283"/>
    </location>
</feature>
<sequence length="490" mass="55549">MISTVDIFLKWSSKSRQKKKAPSGTVHSRPSEASDDESDRQIPVAAARPSKRQSTRRESSDDSASLRVAQSSNKQLHSSFDSESDEFAKANARKQAKNRSTRSNIEIKQRKKKSKNVRSSTRSNKSKSASKSKQIKAAEDVQSDDENLGRKEVKLSKRFKSVDMLNAAHDADINYRTDSVSSVREREEERKQKARSIFLELKVKQELERKEKLAADRRRKEEERYRLEYGGSMTPNSDSRANTLDYARQRTATNASSDDLDRFGVPEKQAFKSNDWSGASQDGEQLAPSMKQLVLSDNGQGARSKHYTTTQAVIEHSVRQSQRTNAGPSAPPKPKKKGYEPPESHIVSSHPPPNDGNFRRVPYSQIKNPTVDANSVVRSSCRPVHQPHPVMEVDRAATLSHSRRHDHHATQNPVPYDQWSEDGYSTGGRHPSQANASRHHPNMEYYQEGQNYYPQEYEKNAYSYQENVNVPLPEPEHGSYDPRLHRADLV</sequence>
<proteinExistence type="predicted"/>
<feature type="compositionally biased region" description="Basic and acidic residues" evidence="1">
    <location>
        <begin position="474"/>
        <end position="490"/>
    </location>
</feature>
<feature type="compositionally biased region" description="Polar residues" evidence="1">
    <location>
        <begin position="68"/>
        <end position="81"/>
    </location>
</feature>
<evidence type="ECO:0000313" key="3">
    <source>
        <dbReference type="RefSeq" id="XP_018015112.1"/>
    </source>
</evidence>
<name>A0A8B7NN60_HYAAZ</name>
<dbReference type="RefSeq" id="XP_018015112.1">
    <property type="nucleotide sequence ID" value="XM_018159623.2"/>
</dbReference>
<reference evidence="3 4" key="1">
    <citation type="submission" date="2025-04" db="UniProtKB">
        <authorList>
            <consortium name="RefSeq"/>
        </authorList>
    </citation>
    <scope>IDENTIFICATION</scope>
    <source>
        <tissue evidence="3 4">Whole organism</tissue>
    </source>
</reference>
<gene>
    <name evidence="3 4" type="primary">LOC108672010</name>
</gene>
<dbReference type="RefSeq" id="XP_018015113.1">
    <property type="nucleotide sequence ID" value="XM_018159624.2"/>
</dbReference>